<accession>A0A8X6PK18</accession>
<proteinExistence type="predicted"/>
<evidence type="ECO:0000313" key="2">
    <source>
        <dbReference type="Proteomes" id="UP000887013"/>
    </source>
</evidence>
<dbReference type="Proteomes" id="UP000887013">
    <property type="component" value="Unassembled WGS sequence"/>
</dbReference>
<reference evidence="1" key="1">
    <citation type="submission" date="2020-08" db="EMBL/GenBank/DDBJ databases">
        <title>Multicomponent nature underlies the extraordinary mechanical properties of spider dragline silk.</title>
        <authorList>
            <person name="Kono N."/>
            <person name="Nakamura H."/>
            <person name="Mori M."/>
            <person name="Yoshida Y."/>
            <person name="Ohtoshi R."/>
            <person name="Malay A.D."/>
            <person name="Moran D.A.P."/>
            <person name="Tomita M."/>
            <person name="Numata K."/>
            <person name="Arakawa K."/>
        </authorList>
    </citation>
    <scope>NUCLEOTIDE SEQUENCE</scope>
</reference>
<gene>
    <name evidence="1" type="ORF">NPIL_677511</name>
</gene>
<name>A0A8X6PK18_NEPPI</name>
<dbReference type="EMBL" id="BMAW01116069">
    <property type="protein sequence ID" value="GFT68958.1"/>
    <property type="molecule type" value="Genomic_DNA"/>
</dbReference>
<dbReference type="AlphaFoldDB" id="A0A8X6PK18"/>
<protein>
    <submittedName>
        <fullName evidence="1">Uncharacterized protein</fullName>
    </submittedName>
</protein>
<comment type="caution">
    <text evidence="1">The sequence shown here is derived from an EMBL/GenBank/DDBJ whole genome shotgun (WGS) entry which is preliminary data.</text>
</comment>
<organism evidence="1 2">
    <name type="scientific">Nephila pilipes</name>
    <name type="common">Giant wood spider</name>
    <name type="synonym">Nephila maculata</name>
    <dbReference type="NCBI Taxonomy" id="299642"/>
    <lineage>
        <taxon>Eukaryota</taxon>
        <taxon>Metazoa</taxon>
        <taxon>Ecdysozoa</taxon>
        <taxon>Arthropoda</taxon>
        <taxon>Chelicerata</taxon>
        <taxon>Arachnida</taxon>
        <taxon>Araneae</taxon>
        <taxon>Araneomorphae</taxon>
        <taxon>Entelegynae</taxon>
        <taxon>Araneoidea</taxon>
        <taxon>Nephilidae</taxon>
        <taxon>Nephila</taxon>
    </lineage>
</organism>
<sequence length="144" mass="16326">MGRLKSKKEKIDSSQSVLSLSLHVSDVKLSDLWRLDAIGILTEDDKTKRVLEEETRKYFLETVKWESDGRYEVTLPWTVDNSVLSSNRIQVQPGMPLEDTIRDGTIFEVVGVDLAGPLHPADGSKSWTVLNTNLKYEFEIFIGI</sequence>
<keyword evidence="2" id="KW-1185">Reference proteome</keyword>
<evidence type="ECO:0000313" key="1">
    <source>
        <dbReference type="EMBL" id="GFT68958.1"/>
    </source>
</evidence>